<keyword evidence="7 8" id="KW-0472">Membrane</keyword>
<evidence type="ECO:0000256" key="4">
    <source>
        <dbReference type="ARBA" id="ARBA00022475"/>
    </source>
</evidence>
<dbReference type="SUPFAM" id="SSF81345">
    <property type="entry name" value="ABC transporter involved in vitamin B12 uptake, BtuC"/>
    <property type="match status" value="1"/>
</dbReference>
<dbReference type="GO" id="GO:0022857">
    <property type="term" value="F:transmembrane transporter activity"/>
    <property type="evidence" value="ECO:0007669"/>
    <property type="project" value="InterPro"/>
</dbReference>
<dbReference type="PANTHER" id="PTHR30472">
    <property type="entry name" value="FERRIC ENTEROBACTIN TRANSPORT SYSTEM PERMEASE PROTEIN"/>
    <property type="match status" value="1"/>
</dbReference>
<dbReference type="OrthoDB" id="9782305at2"/>
<dbReference type="FunFam" id="1.10.3470.10:FF:000001">
    <property type="entry name" value="Vitamin B12 ABC transporter permease BtuC"/>
    <property type="match status" value="1"/>
</dbReference>
<feature type="transmembrane region" description="Helical" evidence="8">
    <location>
        <begin position="257"/>
        <end position="277"/>
    </location>
</feature>
<dbReference type="InterPro" id="IPR037294">
    <property type="entry name" value="ABC_BtuC-like"/>
</dbReference>
<dbReference type="STRING" id="418495.SAMN05216215_103690"/>
<dbReference type="Gene3D" id="1.10.3470.10">
    <property type="entry name" value="ABC transporter involved in vitamin B12 uptake, BtuC"/>
    <property type="match status" value="1"/>
</dbReference>
<dbReference type="GO" id="GO:0005886">
    <property type="term" value="C:plasma membrane"/>
    <property type="evidence" value="ECO:0007669"/>
    <property type="project" value="UniProtKB-SubCell"/>
</dbReference>
<evidence type="ECO:0000256" key="1">
    <source>
        <dbReference type="ARBA" id="ARBA00004651"/>
    </source>
</evidence>
<proteinExistence type="inferred from homology"/>
<dbReference type="InterPro" id="IPR000522">
    <property type="entry name" value="ABC_transptr_permease_BtuC"/>
</dbReference>
<comment type="subcellular location">
    <subcellularLocation>
        <location evidence="1">Cell membrane</location>
        <topology evidence="1">Multi-pass membrane protein</topology>
    </subcellularLocation>
</comment>
<dbReference type="RefSeq" id="WP_093272148.1">
    <property type="nucleotide sequence ID" value="NZ_FNOK01000036.1"/>
</dbReference>
<feature type="transmembrane region" description="Helical" evidence="8">
    <location>
        <begin position="199"/>
        <end position="217"/>
    </location>
</feature>
<accession>A0A1H3N665</accession>
<feature type="transmembrane region" description="Helical" evidence="8">
    <location>
        <begin position="6"/>
        <end position="29"/>
    </location>
</feature>
<organism evidence="9 10">
    <name type="scientific">Saccharopolyspora shandongensis</name>
    <dbReference type="NCBI Taxonomy" id="418495"/>
    <lineage>
        <taxon>Bacteria</taxon>
        <taxon>Bacillati</taxon>
        <taxon>Actinomycetota</taxon>
        <taxon>Actinomycetes</taxon>
        <taxon>Pseudonocardiales</taxon>
        <taxon>Pseudonocardiaceae</taxon>
        <taxon>Saccharopolyspora</taxon>
    </lineage>
</organism>
<keyword evidence="3" id="KW-0813">Transport</keyword>
<dbReference type="GO" id="GO:0033214">
    <property type="term" value="P:siderophore-iron import into cell"/>
    <property type="evidence" value="ECO:0007669"/>
    <property type="project" value="TreeGrafter"/>
</dbReference>
<feature type="transmembrane region" description="Helical" evidence="8">
    <location>
        <begin position="312"/>
        <end position="330"/>
    </location>
</feature>
<dbReference type="Proteomes" id="UP000199529">
    <property type="component" value="Unassembled WGS sequence"/>
</dbReference>
<evidence type="ECO:0000256" key="7">
    <source>
        <dbReference type="ARBA" id="ARBA00023136"/>
    </source>
</evidence>
<evidence type="ECO:0000256" key="2">
    <source>
        <dbReference type="ARBA" id="ARBA00007935"/>
    </source>
</evidence>
<keyword evidence="5 8" id="KW-0812">Transmembrane</keyword>
<evidence type="ECO:0000256" key="6">
    <source>
        <dbReference type="ARBA" id="ARBA00022989"/>
    </source>
</evidence>
<protein>
    <submittedName>
        <fullName evidence="9">Iron complex transport system permease protein</fullName>
    </submittedName>
</protein>
<evidence type="ECO:0000256" key="8">
    <source>
        <dbReference type="SAM" id="Phobius"/>
    </source>
</evidence>
<dbReference type="PANTHER" id="PTHR30472:SF67">
    <property type="entry name" value="PERMEASE OF ABC TRANSPORTER-RELATED"/>
    <property type="match status" value="1"/>
</dbReference>
<evidence type="ECO:0000313" key="10">
    <source>
        <dbReference type="Proteomes" id="UP000199529"/>
    </source>
</evidence>
<evidence type="ECO:0000256" key="5">
    <source>
        <dbReference type="ARBA" id="ARBA00022692"/>
    </source>
</evidence>
<keyword evidence="6 8" id="KW-1133">Transmembrane helix</keyword>
<feature type="transmembrane region" description="Helical" evidence="8">
    <location>
        <begin position="284"/>
        <end position="306"/>
    </location>
</feature>
<keyword evidence="4" id="KW-1003">Cell membrane</keyword>
<evidence type="ECO:0000313" key="9">
    <source>
        <dbReference type="EMBL" id="SDY83709.1"/>
    </source>
</evidence>
<feature type="transmembrane region" description="Helical" evidence="8">
    <location>
        <begin position="229"/>
        <end position="251"/>
    </location>
</feature>
<gene>
    <name evidence="9" type="ORF">SAMN05216215_103690</name>
</gene>
<dbReference type="CDD" id="cd06550">
    <property type="entry name" value="TM_ABC_iron-siderophores_like"/>
    <property type="match status" value="1"/>
</dbReference>
<comment type="similarity">
    <text evidence="2">Belongs to the binding-protein-dependent transport system permease family. FecCD subfamily.</text>
</comment>
<keyword evidence="10" id="KW-1185">Reference proteome</keyword>
<dbReference type="EMBL" id="FNOK01000036">
    <property type="protein sequence ID" value="SDY83709.1"/>
    <property type="molecule type" value="Genomic_DNA"/>
</dbReference>
<feature type="transmembrane region" description="Helical" evidence="8">
    <location>
        <begin position="152"/>
        <end position="175"/>
    </location>
</feature>
<feature type="transmembrane region" description="Helical" evidence="8">
    <location>
        <begin position="107"/>
        <end position="140"/>
    </location>
</feature>
<dbReference type="Pfam" id="PF01032">
    <property type="entry name" value="FecCD"/>
    <property type="match status" value="1"/>
</dbReference>
<evidence type="ECO:0000256" key="3">
    <source>
        <dbReference type="ARBA" id="ARBA00022448"/>
    </source>
</evidence>
<sequence>MRARLVLVHAVLLVALVVIGGLAVSLGSVRLPLDQVWRIVLEPVAPWIDADWTRVRAAIVWDSRMPRVVTGIVVGAALALSGAIAQLVTANPMADPYLLGVSEGAGFAASLVMVLGVGAGALGLPVAAFLGGLLALVVVLAVAGRSGSVTTLVLGGLAVGQVAYAATSLVLHVFATGDQAKQVLFWITGGLGAARWESLPVPAAVLVIGLIAAVAAGRWMNVLHGGDDAAAALGLNARVFRTACLVGISLLAGTAVAVAGGIVFVGLLVPHAATFLVGAEARRMLPVSALLGAVFLVLADLVARLVVAPSELPVGVLTAIVGGPLFLIMLRRQRRIA</sequence>
<dbReference type="AlphaFoldDB" id="A0A1H3N665"/>
<feature type="transmembrane region" description="Helical" evidence="8">
    <location>
        <begin position="68"/>
        <end position="87"/>
    </location>
</feature>
<name>A0A1H3N665_9PSEU</name>
<reference evidence="10" key="1">
    <citation type="submission" date="2016-10" db="EMBL/GenBank/DDBJ databases">
        <authorList>
            <person name="Varghese N."/>
            <person name="Submissions S."/>
        </authorList>
    </citation>
    <scope>NUCLEOTIDE SEQUENCE [LARGE SCALE GENOMIC DNA]</scope>
    <source>
        <strain evidence="10">CGMCC 4.3530</strain>
    </source>
</reference>